<organism evidence="1 2">
    <name type="scientific">Rhizobium metallidurans</name>
    <dbReference type="NCBI Taxonomy" id="1265931"/>
    <lineage>
        <taxon>Bacteria</taxon>
        <taxon>Pseudomonadati</taxon>
        <taxon>Pseudomonadota</taxon>
        <taxon>Alphaproteobacteria</taxon>
        <taxon>Hyphomicrobiales</taxon>
        <taxon>Rhizobiaceae</taxon>
        <taxon>Rhizobium/Agrobacterium group</taxon>
        <taxon>Rhizobium</taxon>
    </lineage>
</organism>
<gene>
    <name evidence="1" type="ORF">GGQ67_004717</name>
</gene>
<feature type="non-terminal residue" evidence="1">
    <location>
        <position position="1"/>
    </location>
</feature>
<proteinExistence type="predicted"/>
<reference evidence="1 2" key="1">
    <citation type="submission" date="2020-08" db="EMBL/GenBank/DDBJ databases">
        <title>Genomic Encyclopedia of Type Strains, Phase IV (KMG-IV): sequencing the most valuable type-strain genomes for metagenomic binning, comparative biology and taxonomic classification.</title>
        <authorList>
            <person name="Goeker M."/>
        </authorList>
    </citation>
    <scope>NUCLEOTIDE SEQUENCE [LARGE SCALE GENOMIC DNA]</scope>
    <source>
        <strain evidence="1 2">DSM 26575</strain>
    </source>
</reference>
<name>A0A7W6CYX2_9HYPH</name>
<keyword evidence="2" id="KW-1185">Reference proteome</keyword>
<dbReference type="AlphaFoldDB" id="A0A7W6CYX2"/>
<evidence type="ECO:0000313" key="1">
    <source>
        <dbReference type="EMBL" id="MBB3967024.1"/>
    </source>
</evidence>
<comment type="caution">
    <text evidence="1">The sequence shown here is derived from an EMBL/GenBank/DDBJ whole genome shotgun (WGS) entry which is preliminary data.</text>
</comment>
<dbReference type="Proteomes" id="UP000582090">
    <property type="component" value="Unassembled WGS sequence"/>
</dbReference>
<protein>
    <submittedName>
        <fullName evidence="1">Uncharacterized protein</fullName>
    </submittedName>
</protein>
<evidence type="ECO:0000313" key="2">
    <source>
        <dbReference type="Proteomes" id="UP000582090"/>
    </source>
</evidence>
<accession>A0A7W6CYX2</accession>
<dbReference type="EMBL" id="JACIDW010000028">
    <property type="protein sequence ID" value="MBB3967024.1"/>
    <property type="molecule type" value="Genomic_DNA"/>
</dbReference>
<sequence>GLQVKTCSLSCSYRLHFLRSWSLRQTRCGSVLAVLSEFSKNVKGKQIDLSKTYTTEFVKNAK</sequence>